<sequence length="313" mass="34433">MLREMKLNSRVFFSVIGIRSETGEHIGACGSCAVPLGAVSKAIKVVKKEGIEHTDPLIITQASSLGLASKTVGSLEILRAGLLLVDSSYVDIFISICRSPEFPGDELFGEISGVMKPGGMILIHLTSQSATGNMTTSSVERKLLLAGFLDVQVVLMTQVVPSEVVQSFGITTKKPSWKIGSSFIIKKASTNLPKVHIDDDVDLIDEDSLLTEEDLKKPQLLPVGDCEVGSTRKACKNCTCGRPEEEKKAEKLGLTILNQLVAVVDWVMLFGAVHVHTRVFLHLNWVRRLLYLGIFWLRMSKYKKFKLDVMSLF</sequence>
<evidence type="ECO:0008006" key="3">
    <source>
        <dbReference type="Google" id="ProtNLM"/>
    </source>
</evidence>
<dbReference type="PANTHER" id="PTHR13273:SF14">
    <property type="entry name" value="ANAMORSIN"/>
    <property type="match status" value="1"/>
</dbReference>
<dbReference type="InterPro" id="IPR007785">
    <property type="entry name" value="Anamorsin"/>
</dbReference>
<proteinExistence type="predicted"/>
<dbReference type="Proteomes" id="UP001642360">
    <property type="component" value="Unassembled WGS sequence"/>
</dbReference>
<name>A0ABC8SB52_9AQUA</name>
<dbReference type="InterPro" id="IPR029063">
    <property type="entry name" value="SAM-dependent_MTases_sf"/>
</dbReference>
<comment type="caution">
    <text evidence="1">The sequence shown here is derived from an EMBL/GenBank/DDBJ whole genome shotgun (WGS) entry which is preliminary data.</text>
</comment>
<dbReference type="AlphaFoldDB" id="A0ABC8SB52"/>
<dbReference type="EMBL" id="CAUOFW020002254">
    <property type="protein sequence ID" value="CAK9152278.1"/>
    <property type="molecule type" value="Genomic_DNA"/>
</dbReference>
<accession>A0ABC8SB52</accession>
<evidence type="ECO:0000313" key="2">
    <source>
        <dbReference type="Proteomes" id="UP001642360"/>
    </source>
</evidence>
<organism evidence="1 2">
    <name type="scientific">Ilex paraguariensis</name>
    <name type="common">yerba mate</name>
    <dbReference type="NCBI Taxonomy" id="185542"/>
    <lineage>
        <taxon>Eukaryota</taxon>
        <taxon>Viridiplantae</taxon>
        <taxon>Streptophyta</taxon>
        <taxon>Embryophyta</taxon>
        <taxon>Tracheophyta</taxon>
        <taxon>Spermatophyta</taxon>
        <taxon>Magnoliopsida</taxon>
        <taxon>eudicotyledons</taxon>
        <taxon>Gunneridae</taxon>
        <taxon>Pentapetalae</taxon>
        <taxon>asterids</taxon>
        <taxon>campanulids</taxon>
        <taxon>Aquifoliales</taxon>
        <taxon>Aquifoliaceae</taxon>
        <taxon>Ilex</taxon>
    </lineage>
</organism>
<dbReference type="PANTHER" id="PTHR13273">
    <property type="entry name" value="ANAMORSIN"/>
    <property type="match status" value="1"/>
</dbReference>
<gene>
    <name evidence="1" type="ORF">ILEXP_LOCUS20493</name>
</gene>
<keyword evidence="2" id="KW-1185">Reference proteome</keyword>
<dbReference type="Gene3D" id="3.40.50.150">
    <property type="entry name" value="Vaccinia Virus protein VP39"/>
    <property type="match status" value="1"/>
</dbReference>
<protein>
    <recommendedName>
        <fullName evidence="3">Anamorsin homolog</fullName>
    </recommendedName>
</protein>
<evidence type="ECO:0000313" key="1">
    <source>
        <dbReference type="EMBL" id="CAK9152278.1"/>
    </source>
</evidence>
<reference evidence="1 2" key="1">
    <citation type="submission" date="2024-02" db="EMBL/GenBank/DDBJ databases">
        <authorList>
            <person name="Vignale AGUSTIN F."/>
            <person name="Sosa J E."/>
            <person name="Modenutti C."/>
        </authorList>
    </citation>
    <scope>NUCLEOTIDE SEQUENCE [LARGE SCALE GENOMIC DNA]</scope>
</reference>